<keyword evidence="10" id="KW-0963">Cytoplasm</keyword>
<dbReference type="FunFam" id="3.90.470.20:FF:000001">
    <property type="entry name" value="Holo-[acyl-carrier-protein] synthase"/>
    <property type="match status" value="1"/>
</dbReference>
<dbReference type="EC" id="2.7.8.7" evidence="10"/>
<keyword evidence="3 10" id="KW-0479">Metal-binding</keyword>
<evidence type="ECO:0000256" key="4">
    <source>
        <dbReference type="ARBA" id="ARBA00022832"/>
    </source>
</evidence>
<dbReference type="NCBIfam" id="TIGR00516">
    <property type="entry name" value="acpS"/>
    <property type="match status" value="1"/>
</dbReference>
<dbReference type="RefSeq" id="WP_330997750.1">
    <property type="nucleotide sequence ID" value="NZ_WOCD01000003.1"/>
</dbReference>
<feature type="binding site" evidence="10">
    <location>
        <position position="57"/>
    </location>
    <ligand>
        <name>Mg(2+)</name>
        <dbReference type="ChEBI" id="CHEBI:18420"/>
    </ligand>
</feature>
<comment type="caution">
    <text evidence="12">The sequence shown here is derived from an EMBL/GenBank/DDBJ whole genome shotgun (WGS) entry which is preliminary data.</text>
</comment>
<keyword evidence="5 10" id="KW-0460">Magnesium</keyword>
<evidence type="ECO:0000256" key="6">
    <source>
        <dbReference type="ARBA" id="ARBA00023098"/>
    </source>
</evidence>
<evidence type="ECO:0000256" key="3">
    <source>
        <dbReference type="ARBA" id="ARBA00022723"/>
    </source>
</evidence>
<dbReference type="HAMAP" id="MF_00101">
    <property type="entry name" value="AcpS"/>
    <property type="match status" value="1"/>
</dbReference>
<keyword evidence="4 10" id="KW-0276">Fatty acid metabolism</keyword>
<evidence type="ECO:0000256" key="7">
    <source>
        <dbReference type="ARBA" id="ARBA00023160"/>
    </source>
</evidence>
<dbReference type="Proteomes" id="UP000439994">
    <property type="component" value="Unassembled WGS sequence"/>
</dbReference>
<feature type="binding site" evidence="10">
    <location>
        <position position="9"/>
    </location>
    <ligand>
        <name>Mg(2+)</name>
        <dbReference type="ChEBI" id="CHEBI:18420"/>
    </ligand>
</feature>
<feature type="domain" description="4'-phosphopantetheinyl transferase" evidence="11">
    <location>
        <begin position="5"/>
        <end position="104"/>
    </location>
</feature>
<evidence type="ECO:0000256" key="1">
    <source>
        <dbReference type="ARBA" id="ARBA00022516"/>
    </source>
</evidence>
<evidence type="ECO:0000259" key="11">
    <source>
        <dbReference type="Pfam" id="PF01648"/>
    </source>
</evidence>
<dbReference type="GO" id="GO:0000287">
    <property type="term" value="F:magnesium ion binding"/>
    <property type="evidence" value="ECO:0007669"/>
    <property type="project" value="UniProtKB-UniRule"/>
</dbReference>
<comment type="function">
    <text evidence="9">Transfers the 4'-phosphopantetheine moiety from coenzyme A to the 'Ser-36' of acyl-carrier-protein.</text>
</comment>
<keyword evidence="1 10" id="KW-0444">Lipid biosynthesis</keyword>
<dbReference type="InterPro" id="IPR008278">
    <property type="entry name" value="4-PPantetheinyl_Trfase_dom"/>
</dbReference>
<evidence type="ECO:0000256" key="2">
    <source>
        <dbReference type="ARBA" id="ARBA00022679"/>
    </source>
</evidence>
<sequence length="125" mass="13421">MSVLGLGTDIVEIVRVSNALLKSNRLAERVLTEGELAVFLEHNQPDRFLAKRWAAKEAAAKALGTGIGRGISFHHFHISNDDLGAPHMELLGSALEHAEAKGVKSVLVSISDEQHYALSTVVLSA</sequence>
<keyword evidence="2 10" id="KW-0808">Transferase</keyword>
<evidence type="ECO:0000256" key="10">
    <source>
        <dbReference type="HAMAP-Rule" id="MF_00101"/>
    </source>
</evidence>
<reference evidence="12 13" key="1">
    <citation type="submission" date="2019-11" db="EMBL/GenBank/DDBJ databases">
        <title>P. haliotis isolates from Z. marina roots.</title>
        <authorList>
            <person name="Cohen M."/>
            <person name="Jospin G."/>
            <person name="Eisen J.A."/>
            <person name="Coil D.A."/>
        </authorList>
    </citation>
    <scope>NUCLEOTIDE SEQUENCE [LARGE SCALE GENOMIC DNA]</scope>
    <source>
        <strain evidence="12 13">UCD-MCMsp1aY</strain>
    </source>
</reference>
<dbReference type="InterPro" id="IPR004568">
    <property type="entry name" value="Ppantetheine-prot_Trfase_dom"/>
</dbReference>
<comment type="function">
    <text evidence="10">Transfers the 4'-phosphopantetheine moiety from coenzyme A to a Ser of acyl-carrier-protein.</text>
</comment>
<dbReference type="InterPro" id="IPR037143">
    <property type="entry name" value="4-PPantetheinyl_Trfase_dom_sf"/>
</dbReference>
<dbReference type="GO" id="GO:0008897">
    <property type="term" value="F:holo-[acyl-carrier-protein] synthase activity"/>
    <property type="evidence" value="ECO:0007669"/>
    <property type="project" value="UniProtKB-UniRule"/>
</dbReference>
<dbReference type="NCBIfam" id="TIGR00556">
    <property type="entry name" value="pantethn_trn"/>
    <property type="match status" value="1"/>
</dbReference>
<evidence type="ECO:0000313" key="12">
    <source>
        <dbReference type="EMBL" id="MUH72548.1"/>
    </source>
</evidence>
<proteinExistence type="inferred from homology"/>
<gene>
    <name evidence="10" type="primary">acpS</name>
    <name evidence="12" type="ORF">GNP35_08620</name>
</gene>
<evidence type="ECO:0000256" key="5">
    <source>
        <dbReference type="ARBA" id="ARBA00022842"/>
    </source>
</evidence>
<keyword evidence="7 10" id="KW-0275">Fatty acid biosynthesis</keyword>
<comment type="cofactor">
    <cofactor evidence="10">
        <name>Mg(2+)</name>
        <dbReference type="ChEBI" id="CHEBI:18420"/>
    </cofactor>
</comment>
<protein>
    <recommendedName>
        <fullName evidence="10">Holo-[acyl-carrier-protein] synthase</fullName>
        <shortName evidence="10">Holo-ACP synthase</shortName>
        <ecNumber evidence="10">2.7.8.7</ecNumber>
    </recommendedName>
    <alternativeName>
        <fullName evidence="10">4'-phosphopantetheinyl transferase AcpS</fullName>
    </alternativeName>
</protein>
<keyword evidence="6 10" id="KW-0443">Lipid metabolism</keyword>
<evidence type="ECO:0000313" key="13">
    <source>
        <dbReference type="Proteomes" id="UP000439994"/>
    </source>
</evidence>
<organism evidence="12 13">
    <name type="scientific">Psychrosphaera haliotis</name>
    <dbReference type="NCBI Taxonomy" id="555083"/>
    <lineage>
        <taxon>Bacteria</taxon>
        <taxon>Pseudomonadati</taxon>
        <taxon>Pseudomonadota</taxon>
        <taxon>Gammaproteobacteria</taxon>
        <taxon>Alteromonadales</taxon>
        <taxon>Pseudoalteromonadaceae</taxon>
        <taxon>Psychrosphaera</taxon>
    </lineage>
</organism>
<evidence type="ECO:0000256" key="8">
    <source>
        <dbReference type="ARBA" id="ARBA00050875"/>
    </source>
</evidence>
<keyword evidence="13" id="KW-1185">Reference proteome</keyword>
<dbReference type="GO" id="GO:0006633">
    <property type="term" value="P:fatty acid biosynthetic process"/>
    <property type="evidence" value="ECO:0007669"/>
    <property type="project" value="UniProtKB-UniRule"/>
</dbReference>
<dbReference type="Gene3D" id="3.90.470.20">
    <property type="entry name" value="4'-phosphopantetheinyl transferase domain"/>
    <property type="match status" value="1"/>
</dbReference>
<name>A0A6N8F8H0_9GAMM</name>
<dbReference type="GO" id="GO:0005737">
    <property type="term" value="C:cytoplasm"/>
    <property type="evidence" value="ECO:0007669"/>
    <property type="project" value="UniProtKB-SubCell"/>
</dbReference>
<evidence type="ECO:0000256" key="9">
    <source>
        <dbReference type="ARBA" id="ARBA00054726"/>
    </source>
</evidence>
<dbReference type="EMBL" id="WOCD01000003">
    <property type="protein sequence ID" value="MUH72548.1"/>
    <property type="molecule type" value="Genomic_DNA"/>
</dbReference>
<dbReference type="InterPro" id="IPR002582">
    <property type="entry name" value="ACPS"/>
</dbReference>
<dbReference type="Pfam" id="PF01648">
    <property type="entry name" value="ACPS"/>
    <property type="match status" value="1"/>
</dbReference>
<dbReference type="AlphaFoldDB" id="A0A6N8F8H0"/>
<comment type="subcellular location">
    <subcellularLocation>
        <location evidence="10">Cytoplasm</location>
    </subcellularLocation>
</comment>
<comment type="similarity">
    <text evidence="10">Belongs to the P-Pant transferase superfamily. AcpS family.</text>
</comment>
<comment type="catalytic activity">
    <reaction evidence="8 10">
        <text>apo-[ACP] + CoA = holo-[ACP] + adenosine 3',5'-bisphosphate + H(+)</text>
        <dbReference type="Rhea" id="RHEA:12068"/>
        <dbReference type="Rhea" id="RHEA-COMP:9685"/>
        <dbReference type="Rhea" id="RHEA-COMP:9690"/>
        <dbReference type="ChEBI" id="CHEBI:15378"/>
        <dbReference type="ChEBI" id="CHEBI:29999"/>
        <dbReference type="ChEBI" id="CHEBI:57287"/>
        <dbReference type="ChEBI" id="CHEBI:58343"/>
        <dbReference type="ChEBI" id="CHEBI:64479"/>
        <dbReference type="EC" id="2.7.8.7"/>
    </reaction>
</comment>
<accession>A0A6N8F8H0</accession>
<dbReference type="SUPFAM" id="SSF56214">
    <property type="entry name" value="4'-phosphopantetheinyl transferase"/>
    <property type="match status" value="1"/>
</dbReference>